<proteinExistence type="predicted"/>
<evidence type="ECO:0000313" key="1">
    <source>
        <dbReference type="EMBL" id="WCR05638.1"/>
    </source>
</evidence>
<organism evidence="1 2">
    <name type="scientific">Paracoccus saliphilus</name>
    <dbReference type="NCBI Taxonomy" id="405559"/>
    <lineage>
        <taxon>Bacteria</taxon>
        <taxon>Pseudomonadati</taxon>
        <taxon>Pseudomonadota</taxon>
        <taxon>Alphaproteobacteria</taxon>
        <taxon>Rhodobacterales</taxon>
        <taxon>Paracoccaceae</taxon>
        <taxon>Paracoccus</taxon>
    </lineage>
</organism>
<gene>
    <name evidence="1" type="ORF">JHX88_21410</name>
</gene>
<dbReference type="Proteomes" id="UP001215549">
    <property type="component" value="Plasmid p242883"/>
</dbReference>
<keyword evidence="1" id="KW-0614">Plasmid</keyword>
<evidence type="ECO:0008006" key="3">
    <source>
        <dbReference type="Google" id="ProtNLM"/>
    </source>
</evidence>
<dbReference type="EMBL" id="CP067141">
    <property type="protein sequence ID" value="WCR05638.1"/>
    <property type="molecule type" value="Genomic_DNA"/>
</dbReference>
<protein>
    <recommendedName>
        <fullName evidence="3">Effector protein</fullName>
    </recommendedName>
</protein>
<keyword evidence="2" id="KW-1185">Reference proteome</keyword>
<reference evidence="1 2" key="1">
    <citation type="submission" date="2021-01" db="EMBL/GenBank/DDBJ databases">
        <title>Biogeographic distribution of Paracoccus.</title>
        <authorList>
            <person name="Hollensteiner J."/>
            <person name="Leineberger J."/>
            <person name="Brinkhoff T."/>
            <person name="Daniel R."/>
        </authorList>
    </citation>
    <scope>NUCLEOTIDE SEQUENCE [LARGE SCALE GENOMIC DNA]</scope>
    <source>
        <strain evidence="1 2">DSM 18447</strain>
        <plasmid evidence="1 2">p242883</plasmid>
    </source>
</reference>
<evidence type="ECO:0000313" key="2">
    <source>
        <dbReference type="Proteomes" id="UP001215549"/>
    </source>
</evidence>
<sequence length="304" mass="34513">MAIQDLDMDIQDCGGTKKQKRRLTEGEQTLANMVFNGKITLRKVRVHGCAHETESPHTVGNDIHFPPNANGTAFVDSFHQASLTQQAKFIHELAHVWQNQTQPRASLGYHKALNYSEHLEMSLLEYLDRLAGECRYKDHRPVMDIVSRPLHVHHETRPVTMPTTISADNMDGTTSTKPANGADVANSGILEQFIREHAVPDTRKNRERIRRFWHDSSDYNYLTFGWEKLAFSGLNREAQADMIMDYFILLCGGNPLDPTLCKGNMFVPHSGQVRPPLSVYKKIIPFVQASRRDRVTIASDRHLG</sequence>
<geneLocation type="plasmid" evidence="1 2">
    <name>p242883</name>
</geneLocation>
<name>A0ABY7SF27_9RHOB</name>
<dbReference type="RefSeq" id="WP_076526888.1">
    <property type="nucleotide sequence ID" value="NZ_CP067141.1"/>
</dbReference>
<accession>A0ABY7SF27</accession>